<dbReference type="EMBL" id="APVH01000003">
    <property type="protein sequence ID" value="EPX86937.1"/>
    <property type="molecule type" value="Genomic_DNA"/>
</dbReference>
<dbReference type="GO" id="GO:0016628">
    <property type="term" value="F:oxidoreductase activity, acting on the CH-CH group of donors, NAD or NADP as acceptor"/>
    <property type="evidence" value="ECO:0007669"/>
    <property type="project" value="InterPro"/>
</dbReference>
<dbReference type="InterPro" id="IPR002938">
    <property type="entry name" value="FAD-bd"/>
</dbReference>
<evidence type="ECO:0000313" key="3">
    <source>
        <dbReference type="Proteomes" id="UP000015347"/>
    </source>
</evidence>
<dbReference type="InterPro" id="IPR050407">
    <property type="entry name" value="Geranylgeranyl_reductase"/>
</dbReference>
<dbReference type="GO" id="GO:0071949">
    <property type="term" value="F:FAD binding"/>
    <property type="evidence" value="ECO:0007669"/>
    <property type="project" value="InterPro"/>
</dbReference>
<evidence type="ECO:0000259" key="1">
    <source>
        <dbReference type="Pfam" id="PF01494"/>
    </source>
</evidence>
<protein>
    <submittedName>
        <fullName evidence="2">Geranylgeranyl reductase</fullName>
    </submittedName>
</protein>
<dbReference type="InterPro" id="IPR011777">
    <property type="entry name" value="Geranylgeranyl_Rdtase_fam"/>
</dbReference>
<dbReference type="OrthoDB" id="417034at2"/>
<dbReference type="eggNOG" id="COG0644">
    <property type="taxonomic scope" value="Bacteria"/>
</dbReference>
<reference evidence="3" key="1">
    <citation type="journal article" date="2014" name="Stand. Genomic Sci.">
        <title>Genome sequence of the exopolysaccharide-producing Salipiger mucosus type strain (DSM 16094(T)), a moderately halophilic member of the Roseobacter clade.</title>
        <authorList>
            <person name="Riedel T."/>
            <person name="Spring S."/>
            <person name="Fiebig A."/>
            <person name="Petersen J."/>
            <person name="Kyrpides N.C."/>
            <person name="Goker M."/>
            <person name="Klenk H.P."/>
        </authorList>
    </citation>
    <scope>NUCLEOTIDE SEQUENCE [LARGE SCALE GENOMIC DNA]</scope>
    <source>
        <strain evidence="3">DSM 16094</strain>
    </source>
</reference>
<dbReference type="AlphaFoldDB" id="S9R4T4"/>
<dbReference type="InterPro" id="IPR036188">
    <property type="entry name" value="FAD/NAD-bd_sf"/>
</dbReference>
<sequence length="380" mass="40855">MPAPYDLLILGAGPAGSAAALIAALAGLRCAVVDKARFPRDKLCGGLLTGRSLRHLTEIGSLPPADVLERHDTIAFHRHGRPLGEIAGCPPVHLTMRRRLDAHLLERAGDAGAEILCGRRPTGIEGDRVTLDDGRSLAFRTLIGADGVNSPTARHLFGAAHDPAKIGFALEIENPPEDDRRLRVDFDAVRWGYGWRFPKAGSTTIGIGGLQSRNPAMKTHLAGYLAQLGTPRRAPVKGHHLPFGDFRRHPGRANVLLAGDAAGLVDPITGEGIAHALDSGRLAALACRDALAAGDPAGALTRYTAALRPIHRALSQARLLRPLVFSAGSGDFFARAFEDSRSLKHHYMALLAGEAEYPDILRRTLLRLPRRLWRHGVLAR</sequence>
<dbReference type="SUPFAM" id="SSF51905">
    <property type="entry name" value="FAD/NAD(P)-binding domain"/>
    <property type="match status" value="1"/>
</dbReference>
<dbReference type="Pfam" id="PF01494">
    <property type="entry name" value="FAD_binding_3"/>
    <property type="match status" value="1"/>
</dbReference>
<dbReference type="PRINTS" id="PR00420">
    <property type="entry name" value="RNGMNOXGNASE"/>
</dbReference>
<dbReference type="NCBIfam" id="TIGR02032">
    <property type="entry name" value="GG-red-SF"/>
    <property type="match status" value="1"/>
</dbReference>
<gene>
    <name evidence="2" type="ORF">Salmuc_01589</name>
</gene>
<evidence type="ECO:0000313" key="2">
    <source>
        <dbReference type="EMBL" id="EPX86937.1"/>
    </source>
</evidence>
<dbReference type="HOGENOM" id="CLU_024648_5_0_5"/>
<keyword evidence="3" id="KW-1185">Reference proteome</keyword>
<accession>S9R4T4</accession>
<feature type="domain" description="FAD-binding" evidence="1">
    <location>
        <begin position="6"/>
        <end position="156"/>
    </location>
</feature>
<dbReference type="PANTHER" id="PTHR42685">
    <property type="entry name" value="GERANYLGERANYL DIPHOSPHATE REDUCTASE"/>
    <property type="match status" value="1"/>
</dbReference>
<proteinExistence type="predicted"/>
<dbReference type="STRING" id="1123237.Salmuc_01589"/>
<dbReference type="RefSeq" id="WP_020042440.1">
    <property type="nucleotide sequence ID" value="NZ_KE557273.1"/>
</dbReference>
<dbReference type="PANTHER" id="PTHR42685:SF22">
    <property type="entry name" value="CONDITIONED MEDIUM FACTOR RECEPTOR 1"/>
    <property type="match status" value="1"/>
</dbReference>
<comment type="caution">
    <text evidence="2">The sequence shown here is derived from an EMBL/GenBank/DDBJ whole genome shotgun (WGS) entry which is preliminary data.</text>
</comment>
<name>S9R4T4_9RHOB</name>
<dbReference type="Proteomes" id="UP000015347">
    <property type="component" value="Unassembled WGS sequence"/>
</dbReference>
<organism evidence="2 3">
    <name type="scientific">Salipiger mucosus DSM 16094</name>
    <dbReference type="NCBI Taxonomy" id="1123237"/>
    <lineage>
        <taxon>Bacteria</taxon>
        <taxon>Pseudomonadati</taxon>
        <taxon>Pseudomonadota</taxon>
        <taxon>Alphaproteobacteria</taxon>
        <taxon>Rhodobacterales</taxon>
        <taxon>Roseobacteraceae</taxon>
        <taxon>Salipiger</taxon>
    </lineage>
</organism>
<dbReference type="Gene3D" id="3.50.50.60">
    <property type="entry name" value="FAD/NAD(P)-binding domain"/>
    <property type="match status" value="1"/>
</dbReference>